<evidence type="ECO:0000256" key="1">
    <source>
        <dbReference type="SAM" id="MobiDB-lite"/>
    </source>
</evidence>
<feature type="compositionally biased region" description="Gly residues" evidence="1">
    <location>
        <begin position="23"/>
        <end position="33"/>
    </location>
</feature>
<name>A0A974P0Q1_9CAUL</name>
<reference evidence="2" key="1">
    <citation type="submission" date="2021-01" db="EMBL/GenBank/DDBJ databases">
        <title>Genome sequence of Phenylobacterium sp. 20VBR1 isolated from a valley glaceir, Ny-Alesund, Svalbard.</title>
        <authorList>
            <person name="Thomas F.A."/>
            <person name="Krishnan K.P."/>
            <person name="Sinha R.K."/>
        </authorList>
    </citation>
    <scope>NUCLEOTIDE SEQUENCE</scope>
    <source>
        <strain evidence="2">20VBR1</strain>
    </source>
</reference>
<sequence length="170" mass="17816">MTYDLIRPSPGRAVEHVRSAEGPAGGGGLGLRGGADLRAVPGPDGRAGDPLRQYRRRARFPPLAALRGGDSLYWEGLNKGKLSVALDLARPEGRELAQRLAAAPGDDGGLFVTNFPVDGFLSYEKLSALRSDLICVRVMGWADGSQGMDYTINSALGLPLMTGPVGTSGP</sequence>
<feature type="region of interest" description="Disordered" evidence="1">
    <location>
        <begin position="1"/>
        <end position="50"/>
    </location>
</feature>
<dbReference type="SUPFAM" id="SSF89796">
    <property type="entry name" value="CoA-transferase family III (CaiB/BaiF)"/>
    <property type="match status" value="1"/>
</dbReference>
<dbReference type="AlphaFoldDB" id="A0A974P0Q1"/>
<keyword evidence="2" id="KW-0808">Transferase</keyword>
<dbReference type="InterPro" id="IPR023606">
    <property type="entry name" value="CoA-Trfase_III_dom_1_sf"/>
</dbReference>
<dbReference type="EMBL" id="CP068570">
    <property type="protein sequence ID" value="QQZ48996.1"/>
    <property type="molecule type" value="Genomic_DNA"/>
</dbReference>
<proteinExistence type="predicted"/>
<organism evidence="2">
    <name type="scientific">Phenylobacterium glaciei</name>
    <dbReference type="NCBI Taxonomy" id="2803784"/>
    <lineage>
        <taxon>Bacteria</taxon>
        <taxon>Pseudomonadati</taxon>
        <taxon>Pseudomonadota</taxon>
        <taxon>Alphaproteobacteria</taxon>
        <taxon>Caulobacterales</taxon>
        <taxon>Caulobacteraceae</taxon>
        <taxon>Phenylobacterium</taxon>
    </lineage>
</organism>
<gene>
    <name evidence="2" type="ORF">JKL49_17400</name>
</gene>
<protein>
    <submittedName>
        <fullName evidence="2">CoA transferase</fullName>
    </submittedName>
</protein>
<evidence type="ECO:0000313" key="2">
    <source>
        <dbReference type="EMBL" id="QQZ48996.1"/>
    </source>
</evidence>
<accession>A0A974P0Q1</accession>
<dbReference type="GO" id="GO:0016740">
    <property type="term" value="F:transferase activity"/>
    <property type="evidence" value="ECO:0007669"/>
    <property type="project" value="UniProtKB-KW"/>
</dbReference>
<dbReference type="Pfam" id="PF02515">
    <property type="entry name" value="CoA_transf_3"/>
    <property type="match status" value="1"/>
</dbReference>
<dbReference type="Gene3D" id="3.40.50.10540">
    <property type="entry name" value="Crotonobetainyl-coa:carnitine coa-transferase, domain 1"/>
    <property type="match status" value="1"/>
</dbReference>
<dbReference type="InterPro" id="IPR003673">
    <property type="entry name" value="CoA-Trfase_fam_III"/>
</dbReference>